<comment type="caution">
    <text evidence="2">The sequence shown here is derived from an EMBL/GenBank/DDBJ whole genome shotgun (WGS) entry which is preliminary data.</text>
</comment>
<dbReference type="EMBL" id="JAVRHQ010000020">
    <property type="protein sequence ID" value="MDT0644057.1"/>
    <property type="molecule type" value="Genomic_DNA"/>
</dbReference>
<protein>
    <submittedName>
        <fullName evidence="2">Acyl-CoA reductase</fullName>
    </submittedName>
</protein>
<dbReference type="RefSeq" id="WP_311535675.1">
    <property type="nucleotide sequence ID" value="NZ_JAVRHQ010000020.1"/>
</dbReference>
<dbReference type="Proteomes" id="UP001262889">
    <property type="component" value="Unassembled WGS sequence"/>
</dbReference>
<organism evidence="2 3">
    <name type="scientific">Autumnicola tepida</name>
    <dbReference type="NCBI Taxonomy" id="3075595"/>
    <lineage>
        <taxon>Bacteria</taxon>
        <taxon>Pseudomonadati</taxon>
        <taxon>Bacteroidota</taxon>
        <taxon>Flavobacteriia</taxon>
        <taxon>Flavobacteriales</taxon>
        <taxon>Flavobacteriaceae</taxon>
        <taxon>Autumnicola</taxon>
    </lineage>
</organism>
<dbReference type="InterPro" id="IPR008670">
    <property type="entry name" value="CoA_reduct_LuxC"/>
</dbReference>
<keyword evidence="1" id="KW-0521">NADP</keyword>
<dbReference type="InterPro" id="IPR016161">
    <property type="entry name" value="Ald_DH/histidinol_DH"/>
</dbReference>
<accession>A0ABU3CCI9</accession>
<dbReference type="SUPFAM" id="SSF53720">
    <property type="entry name" value="ALDH-like"/>
    <property type="match status" value="1"/>
</dbReference>
<reference evidence="2 3" key="1">
    <citation type="submission" date="2023-09" db="EMBL/GenBank/DDBJ databases">
        <authorList>
            <person name="Rey-Velasco X."/>
        </authorList>
    </citation>
    <scope>NUCLEOTIDE SEQUENCE [LARGE SCALE GENOMIC DNA]</scope>
    <source>
        <strain evidence="2 3">F363</strain>
    </source>
</reference>
<sequence>MTFHERKSHFAELGKFMGKFPLSSKEIPEIDSEKEEFFNRMNQKIDSAIHYNGWFTRENVIFALRQWSIALTPDNLEKWLSRYDTIGQSEPKTVAVIMAGNIPLVGFHDFICVLMAGHKVLIKQSGNDKQLLPLLVEYLIFLNPEFKDLIRFTDDRMKNFDAVIATGSNNTSRYFEYYFKDKPSIIRKNRNSVAVLTGKESKKQLQELSEDIFRYYGLGCRNVSKLYVPENYDFDDFFKAMYNWNYIINQAKYSNNYDYNKAVYLMSEFKLLDNGFLILKEDESFGSPIATLFYEKYTSEEELRNKLQQEKEKLQCVVSGGFTENEVEFGKTQHPELWDYADDVDTMDFLLKL</sequence>
<evidence type="ECO:0000256" key="1">
    <source>
        <dbReference type="ARBA" id="ARBA00022857"/>
    </source>
</evidence>
<evidence type="ECO:0000313" key="2">
    <source>
        <dbReference type="EMBL" id="MDT0644057.1"/>
    </source>
</evidence>
<evidence type="ECO:0000313" key="3">
    <source>
        <dbReference type="Proteomes" id="UP001262889"/>
    </source>
</evidence>
<dbReference type="Pfam" id="PF05893">
    <property type="entry name" value="LuxC"/>
    <property type="match status" value="1"/>
</dbReference>
<gene>
    <name evidence="2" type="ORF">RM553_14565</name>
</gene>
<proteinExistence type="predicted"/>
<keyword evidence="3" id="KW-1185">Reference proteome</keyword>
<name>A0ABU3CCI9_9FLAO</name>